<reference evidence="11 12" key="1">
    <citation type="journal article" date="2015" name="Genome Announc.">
        <title>Draft Genome Sequence and Gene Annotation of the Entomopathogenic Fungus Verticillium hemipterigenum.</title>
        <authorList>
            <person name="Horn F."/>
            <person name="Habel A."/>
            <person name="Scharf D.H."/>
            <person name="Dworschak J."/>
            <person name="Brakhage A.A."/>
            <person name="Guthke R."/>
            <person name="Hertweck C."/>
            <person name="Linde J."/>
        </authorList>
    </citation>
    <scope>NUCLEOTIDE SEQUENCE [LARGE SCALE GENOMIC DNA]</scope>
</reference>
<keyword evidence="5" id="KW-0949">S-adenosyl-L-methionine</keyword>
<feature type="region of interest" description="Disordered" evidence="9">
    <location>
        <begin position="81"/>
        <end position="108"/>
    </location>
</feature>
<evidence type="ECO:0000313" key="11">
    <source>
        <dbReference type="EMBL" id="CEJ86270.1"/>
    </source>
</evidence>
<evidence type="ECO:0000256" key="3">
    <source>
        <dbReference type="ARBA" id="ARBA00022603"/>
    </source>
</evidence>
<feature type="domain" description="tRNA wybutosine-synthesizing protein" evidence="10">
    <location>
        <begin position="18"/>
        <end position="288"/>
    </location>
</feature>
<feature type="compositionally biased region" description="Basic and acidic residues" evidence="9">
    <location>
        <begin position="307"/>
        <end position="330"/>
    </location>
</feature>
<dbReference type="GO" id="GO:0008033">
    <property type="term" value="P:tRNA processing"/>
    <property type="evidence" value="ECO:0007669"/>
    <property type="project" value="UniProtKB-KW"/>
</dbReference>
<dbReference type="Gene3D" id="3.30.1960.10">
    <property type="entry name" value="tRNA wybutosine-synthesizing-like"/>
    <property type="match status" value="1"/>
</dbReference>
<keyword evidence="4" id="KW-0808">Transferase</keyword>
<gene>
    <name evidence="11" type="ORF">VHEMI04059</name>
</gene>
<protein>
    <recommendedName>
        <fullName evidence="2">tRNA(Phe) 7-[(3-amino-3-carboxypropyl)-4-demethylwyosine(37)-N(4)]-methyltransferase</fullName>
        <ecNumber evidence="2">2.1.1.282</ecNumber>
    </recommendedName>
    <alternativeName>
        <fullName evidence="7">tRNA(Phe) 7-((3-amino-3-carboxypropyl)-4-demethylwyosine(37)-N(4))-methyltransferase</fullName>
    </alternativeName>
</protein>
<evidence type="ECO:0000259" key="10">
    <source>
        <dbReference type="Pfam" id="PF02676"/>
    </source>
</evidence>
<dbReference type="PANTHER" id="PTHR48418:SF1">
    <property type="entry name" value="TRNA WYBUTOSINE-SYNTHESIZING PROTEIN 3"/>
    <property type="match status" value="1"/>
</dbReference>
<dbReference type="EMBL" id="CDHN01000002">
    <property type="protein sequence ID" value="CEJ86270.1"/>
    <property type="molecule type" value="Genomic_DNA"/>
</dbReference>
<comment type="similarity">
    <text evidence="1">Belongs to the TYW3 family.</text>
</comment>
<organism evidence="11 12">
    <name type="scientific">[Torrubiella] hemipterigena</name>
    <dbReference type="NCBI Taxonomy" id="1531966"/>
    <lineage>
        <taxon>Eukaryota</taxon>
        <taxon>Fungi</taxon>
        <taxon>Dikarya</taxon>
        <taxon>Ascomycota</taxon>
        <taxon>Pezizomycotina</taxon>
        <taxon>Sordariomycetes</taxon>
        <taxon>Hypocreomycetidae</taxon>
        <taxon>Hypocreales</taxon>
        <taxon>Clavicipitaceae</taxon>
        <taxon>Clavicipitaceae incertae sedis</taxon>
        <taxon>'Torrubiella' clade</taxon>
    </lineage>
</organism>
<dbReference type="GO" id="GO:0008168">
    <property type="term" value="F:methyltransferase activity"/>
    <property type="evidence" value="ECO:0007669"/>
    <property type="project" value="UniProtKB-KW"/>
</dbReference>
<dbReference type="HOGENOM" id="CLU_047426_0_1_1"/>
<sequence>MPDSTAGLPEPSASFQDRKAKILSQLAVPDADYTDASPKGSVDEGIRPLMHDINVAAGFVTTSSCAGRVSVFLEGRKASSAAAATSNVTTEPQDVVPESAPAADGPNERLAGVGGKGGGGTWLYVSHDPHYKPSEAADSPPGTYWIDLFDLRQSEDQSTLAADKSLASDGNQARLIHFKFEPMILHVLTASHTHAQLLLRCALHAGFRESGAVSLLSSNSDDPTASAMPMVAVRTMGLSFESLIGQETADGQRQMLVAPAYLDVLMKIANERFEENTKRIARFAAAFADEMTPKIKKAPDGGDWEDAAARRERMKTEGLRRKAEMAKLKEAQSPTLADNDQDDIYVQDMDA</sequence>
<keyword evidence="3" id="KW-0489">Methyltransferase</keyword>
<dbReference type="SUPFAM" id="SSF111278">
    <property type="entry name" value="SSo0622-like"/>
    <property type="match status" value="1"/>
</dbReference>
<evidence type="ECO:0000313" key="12">
    <source>
        <dbReference type="Proteomes" id="UP000039046"/>
    </source>
</evidence>
<name>A0A0A1TCQ7_9HYPO</name>
<evidence type="ECO:0000256" key="4">
    <source>
        <dbReference type="ARBA" id="ARBA00022679"/>
    </source>
</evidence>
<evidence type="ECO:0000256" key="2">
    <source>
        <dbReference type="ARBA" id="ARBA00012750"/>
    </source>
</evidence>
<dbReference type="STRING" id="1531966.A0A0A1TCQ7"/>
<dbReference type="InterPro" id="IPR036602">
    <property type="entry name" value="tRNA_yW-synthesising-like_sf"/>
</dbReference>
<evidence type="ECO:0000256" key="5">
    <source>
        <dbReference type="ARBA" id="ARBA00022691"/>
    </source>
</evidence>
<dbReference type="EC" id="2.1.1.282" evidence="2"/>
<accession>A0A0A1TCQ7</accession>
<evidence type="ECO:0000256" key="1">
    <source>
        <dbReference type="ARBA" id="ARBA00008569"/>
    </source>
</evidence>
<dbReference type="GO" id="GO:0032259">
    <property type="term" value="P:methylation"/>
    <property type="evidence" value="ECO:0007669"/>
    <property type="project" value="UniProtKB-KW"/>
</dbReference>
<evidence type="ECO:0000256" key="7">
    <source>
        <dbReference type="ARBA" id="ARBA00030554"/>
    </source>
</evidence>
<dbReference type="AlphaFoldDB" id="A0A0A1TCQ7"/>
<proteinExistence type="inferred from homology"/>
<evidence type="ECO:0000256" key="6">
    <source>
        <dbReference type="ARBA" id="ARBA00022694"/>
    </source>
</evidence>
<comment type="catalytic activity">
    <reaction evidence="8">
        <text>4-demethyl-7-[(3S)-3-amino-3-carboxypropyl]wyosine(37) in tRNA(Phe) + S-adenosyl-L-methionine = 7-[(3S)-3-amino-3-carboxypropyl]wyosine(37) in tRNA(Phe) + S-adenosyl-L-homocysteine + H(+)</text>
        <dbReference type="Rhea" id="RHEA:36635"/>
        <dbReference type="Rhea" id="RHEA-COMP:10378"/>
        <dbReference type="Rhea" id="RHEA-COMP:10379"/>
        <dbReference type="ChEBI" id="CHEBI:15378"/>
        <dbReference type="ChEBI" id="CHEBI:57856"/>
        <dbReference type="ChEBI" id="CHEBI:59789"/>
        <dbReference type="ChEBI" id="CHEBI:73543"/>
        <dbReference type="ChEBI" id="CHEBI:73550"/>
        <dbReference type="EC" id="2.1.1.282"/>
    </reaction>
</comment>
<evidence type="ECO:0000256" key="8">
    <source>
        <dbReference type="ARBA" id="ARBA00049202"/>
    </source>
</evidence>
<dbReference type="Pfam" id="PF02676">
    <property type="entry name" value="TYW3"/>
    <property type="match status" value="1"/>
</dbReference>
<feature type="region of interest" description="Disordered" evidence="9">
    <location>
        <begin position="297"/>
        <end position="351"/>
    </location>
</feature>
<evidence type="ECO:0000256" key="9">
    <source>
        <dbReference type="SAM" id="MobiDB-lite"/>
    </source>
</evidence>
<feature type="compositionally biased region" description="Acidic residues" evidence="9">
    <location>
        <begin position="339"/>
        <end position="351"/>
    </location>
</feature>
<dbReference type="InterPro" id="IPR003827">
    <property type="entry name" value="tRNA_yW-synthesising"/>
</dbReference>
<keyword evidence="12" id="KW-1185">Reference proteome</keyword>
<keyword evidence="6" id="KW-0819">tRNA processing</keyword>
<dbReference type="OrthoDB" id="263283at2759"/>
<dbReference type="PANTHER" id="PTHR48418">
    <property type="entry name" value="TRNA WYBUTOSINE-SYNTHESIZING PROTEIN 3"/>
    <property type="match status" value="1"/>
</dbReference>
<dbReference type="Proteomes" id="UP000039046">
    <property type="component" value="Unassembled WGS sequence"/>
</dbReference>